<accession>A0A3D9RTJ9</accession>
<dbReference type="InterPro" id="IPR054297">
    <property type="entry name" value="DUF7033"/>
</dbReference>
<sequence length="431" mass="50909">MLLVYTHKITPRLNYIFKHFFVRILQIPVTFSTKVDEFVAHNGPKITYSKNPLGSEFFIRSHDLLFDQGINDIDINISNWEDVPCFFPAGEVSSIPFDIFAASFYLISRYEEYLPHVQDIHERFPADESLAFKNGFLEKPVVDIWAYKFLELLKEKFPLYNYSKRDYNLISTIDIDTAFAFKHKGIVRSIGGYINDIIHFRFVNLWYRLLTNLNFKEDHYDTFSEILKIKKEHKVNTLFFFLIGDYTTFDKNISFSNSKFKSLIKSVADYAKIGLHPSYFSIKNDEKLKKEKLRLESIINTPIVFSRQHYLRLIIPETYQNLIDLDIEEDYTMGYAKYVGFRASTCTPFYFYDLDFEIQTPLKLFPFAFMDVTLKDYMHLSNEESLAKILALKNEVKKVNGTFISLFHNETLSENDKWRGWNSIYKIIVID</sequence>
<proteinExistence type="predicted"/>
<dbReference type="AlphaFoldDB" id="A0A3D9RTJ9"/>
<comment type="caution">
    <text evidence="2">The sequence shown here is derived from an EMBL/GenBank/DDBJ whole genome shotgun (WGS) entry which is preliminary data.</text>
</comment>
<feature type="domain" description="DUF7033" evidence="1">
    <location>
        <begin position="95"/>
        <end position="184"/>
    </location>
</feature>
<dbReference type="CDD" id="cd10931">
    <property type="entry name" value="CE4_u7"/>
    <property type="match status" value="1"/>
</dbReference>
<evidence type="ECO:0000313" key="2">
    <source>
        <dbReference type="EMBL" id="REE80446.1"/>
    </source>
</evidence>
<organism evidence="2 3">
    <name type="scientific">Lutibacter oceani</name>
    <dbReference type="NCBI Taxonomy" id="1853311"/>
    <lineage>
        <taxon>Bacteria</taxon>
        <taxon>Pseudomonadati</taxon>
        <taxon>Bacteroidota</taxon>
        <taxon>Flavobacteriia</taxon>
        <taxon>Flavobacteriales</taxon>
        <taxon>Flavobacteriaceae</taxon>
        <taxon>Lutibacter</taxon>
    </lineage>
</organism>
<reference evidence="2 3" key="1">
    <citation type="submission" date="2018-08" db="EMBL/GenBank/DDBJ databases">
        <title>Genomic Encyclopedia of Type Strains, Phase III (KMG-III): the genomes of soil and plant-associated and newly described type strains.</title>
        <authorList>
            <person name="Whitman W."/>
        </authorList>
    </citation>
    <scope>NUCLEOTIDE SEQUENCE [LARGE SCALE GENOMIC DNA]</scope>
    <source>
        <strain evidence="2 3">325-5</strain>
    </source>
</reference>
<evidence type="ECO:0000313" key="3">
    <source>
        <dbReference type="Proteomes" id="UP000256429"/>
    </source>
</evidence>
<dbReference type="Proteomes" id="UP000256429">
    <property type="component" value="Unassembled WGS sequence"/>
</dbReference>
<keyword evidence="3" id="KW-1185">Reference proteome</keyword>
<dbReference type="Pfam" id="PF23019">
    <property type="entry name" value="DUF7033"/>
    <property type="match status" value="1"/>
</dbReference>
<name>A0A3D9RTJ9_9FLAO</name>
<evidence type="ECO:0000259" key="1">
    <source>
        <dbReference type="Pfam" id="PF23019"/>
    </source>
</evidence>
<dbReference type="OrthoDB" id="5573484at2"/>
<gene>
    <name evidence="2" type="ORF">BX611_2088</name>
</gene>
<dbReference type="RefSeq" id="WP_115880891.1">
    <property type="nucleotide sequence ID" value="NZ_QTTQ01000011.1"/>
</dbReference>
<dbReference type="EMBL" id="QTTQ01000011">
    <property type="protein sequence ID" value="REE80446.1"/>
    <property type="molecule type" value="Genomic_DNA"/>
</dbReference>
<protein>
    <recommendedName>
        <fullName evidence="1">DUF7033 domain-containing protein</fullName>
    </recommendedName>
</protein>